<proteinExistence type="predicted"/>
<feature type="domain" description="Glycoside hydrolase family 65 central catalytic" evidence="1">
    <location>
        <begin position="311"/>
        <end position="532"/>
    </location>
</feature>
<dbReference type="InterPro" id="IPR005196">
    <property type="entry name" value="Glyco_hydro_65_N"/>
</dbReference>
<dbReference type="eggNOG" id="COG1554">
    <property type="taxonomic scope" value="Bacteria"/>
</dbReference>
<keyword evidence="3" id="KW-0378">Hydrolase</keyword>
<sequence length="679" mass="76168">MNKFTINQIMNRGMKIKFIAVVLFVNGIVFSQIKGDEWNLKATSRENYFGVAMANGKIGIVTDATPLKTKDIILNGVYEPNPKNGISKIVRGIEFLNVHLSINNEVIDGSNIDHWSQQVAMKEGTSTASFQFKDLAEIKHTILANRVLPYSGMVVVEILPLQDIEIGAFNYMNVPDELKITKSEFRIMKKKDYQIPLFKTTAQTNTGKWNISASTTFLFDGAAEAISQKGAEVGFTKKLSKGKKYRFVIAGGICNSKDISDPANEAERQAIFAYLEGIDNLLSKHKKAWARLWETGDIQIEGDLEAQQRVRFALYNLYSFIREGSRQSISPMGLSSQGYNGHIFWDTELWMYPTLLALQPEMAKSCLDYRSDRLQKAKLKAFIYGYQGAMYPWESDDTGEEATPTSATMGIFEQHITADVAIAFWNYFALTQDQNWLRKEWNVLKETADFWVSRVAKNQDGSYSILNVVGADEYALNVDDNAFTNAAAIEALKNTIKAASILNEPINPTWVDVANKLIIHNENGITQNYKGYKGQLTKQADVNLLAYPLHVVNDKNQIKADLDYYATRIDEKDGPAMTYGVFSVLYSRLGDREKAYEYFVKSYLPNSRPPFGVFSESPNSNNPYFATGAGAMLQAVIYGFGGVEQTDSGLKFNKGLLPKQWKSLKIIGIGTDNKTILIK</sequence>
<dbReference type="GO" id="GO:0004553">
    <property type="term" value="F:hydrolase activity, hydrolyzing O-glycosyl compounds"/>
    <property type="evidence" value="ECO:0007669"/>
    <property type="project" value="TreeGrafter"/>
</dbReference>
<dbReference type="Gene3D" id="2.70.98.40">
    <property type="entry name" value="Glycoside hydrolase, family 65, N-terminal domain"/>
    <property type="match status" value="1"/>
</dbReference>
<keyword evidence="4" id="KW-1185">Reference proteome</keyword>
<evidence type="ECO:0000313" key="4">
    <source>
        <dbReference type="Proteomes" id="UP000182961"/>
    </source>
</evidence>
<dbReference type="Pfam" id="PF03632">
    <property type="entry name" value="Glyco_hydro_65m"/>
    <property type="match status" value="1"/>
</dbReference>
<dbReference type="GO" id="GO:0005975">
    <property type="term" value="P:carbohydrate metabolic process"/>
    <property type="evidence" value="ECO:0007669"/>
    <property type="project" value="InterPro"/>
</dbReference>
<dbReference type="RefSeq" id="WP_244530704.1">
    <property type="nucleotide sequence ID" value="NZ_CBCRUM010000026.1"/>
</dbReference>
<dbReference type="Proteomes" id="UP000182961">
    <property type="component" value="Unassembled WGS sequence"/>
</dbReference>
<feature type="domain" description="Glycoside hydrolase family 65 N-terminal" evidence="2">
    <location>
        <begin position="52"/>
        <end position="248"/>
    </location>
</feature>
<accession>A0A1I4XYB9</accession>
<gene>
    <name evidence="3" type="ORF">SAMN05444143_11018</name>
</gene>
<dbReference type="SUPFAM" id="SSF48208">
    <property type="entry name" value="Six-hairpin glycosidases"/>
    <property type="match status" value="1"/>
</dbReference>
<dbReference type="InterPro" id="IPR037018">
    <property type="entry name" value="GH65_N"/>
</dbReference>
<dbReference type="Pfam" id="PF03636">
    <property type="entry name" value="Glyco_hydro_65N"/>
    <property type="match status" value="1"/>
</dbReference>
<reference evidence="4" key="1">
    <citation type="submission" date="2016-10" db="EMBL/GenBank/DDBJ databases">
        <authorList>
            <person name="Varghese N."/>
            <person name="Submissions S."/>
        </authorList>
    </citation>
    <scope>NUCLEOTIDE SEQUENCE [LARGE SCALE GENOMIC DNA]</scope>
    <source>
        <strain evidence="4">DSM 4002</strain>
    </source>
</reference>
<name>A0A1I4XYB9_9FLAO</name>
<dbReference type="PANTHER" id="PTHR11051">
    <property type="entry name" value="GLYCOSYL HYDROLASE-RELATED"/>
    <property type="match status" value="1"/>
</dbReference>
<dbReference type="AlphaFoldDB" id="A0A1I4XYB9"/>
<dbReference type="InterPro" id="IPR005195">
    <property type="entry name" value="Glyco_hydro_65_M"/>
</dbReference>
<dbReference type="EMBL" id="FOUT01000010">
    <property type="protein sequence ID" value="SFN30777.1"/>
    <property type="molecule type" value="Genomic_DNA"/>
</dbReference>
<dbReference type="InterPro" id="IPR012341">
    <property type="entry name" value="6hp_glycosidase-like_sf"/>
</dbReference>
<dbReference type="PANTHER" id="PTHR11051:SF8">
    <property type="entry name" value="PROTEIN-GLUCOSYLGALACTOSYLHYDROXYLYSINE GLUCOSIDASE"/>
    <property type="match status" value="1"/>
</dbReference>
<dbReference type="STRING" id="29536.FLB_10360"/>
<organism evidence="3 4">
    <name type="scientific">Flavobacterium succinicans</name>
    <dbReference type="NCBI Taxonomy" id="29536"/>
    <lineage>
        <taxon>Bacteria</taxon>
        <taxon>Pseudomonadati</taxon>
        <taxon>Bacteroidota</taxon>
        <taxon>Flavobacteriia</taxon>
        <taxon>Flavobacteriales</taxon>
        <taxon>Flavobacteriaceae</taxon>
        <taxon>Flavobacterium</taxon>
    </lineage>
</organism>
<evidence type="ECO:0000259" key="1">
    <source>
        <dbReference type="Pfam" id="PF03632"/>
    </source>
</evidence>
<evidence type="ECO:0000313" key="3">
    <source>
        <dbReference type="EMBL" id="SFN30777.1"/>
    </source>
</evidence>
<protein>
    <submittedName>
        <fullName evidence="3">Trehalose and maltose hydrolase (Possible phosphorylase)</fullName>
    </submittedName>
</protein>
<dbReference type="InterPro" id="IPR008928">
    <property type="entry name" value="6-hairpin_glycosidase_sf"/>
</dbReference>
<dbReference type="Gene3D" id="1.50.10.10">
    <property type="match status" value="1"/>
</dbReference>
<evidence type="ECO:0000259" key="2">
    <source>
        <dbReference type="Pfam" id="PF03636"/>
    </source>
</evidence>